<keyword evidence="2" id="KW-1185">Reference proteome</keyword>
<dbReference type="AlphaFoldDB" id="A0A8S1N827"/>
<dbReference type="EMBL" id="CAJJDN010000049">
    <property type="protein sequence ID" value="CAD8086211.1"/>
    <property type="molecule type" value="Genomic_DNA"/>
</dbReference>
<dbReference type="Proteomes" id="UP000692954">
    <property type="component" value="Unassembled WGS sequence"/>
</dbReference>
<accession>A0A8S1N827</accession>
<sequence>MTWYQSFKQSPSYELLNSVPAIQNGNNLQFLIQNQKYNTEAEQNQNCAKFIYLEPYTFLKFTVSNKYLLIKSKIYINKNLDD</sequence>
<name>A0A8S1N827_9CILI</name>
<evidence type="ECO:0000313" key="1">
    <source>
        <dbReference type="EMBL" id="CAD8086211.1"/>
    </source>
</evidence>
<reference evidence="1" key="1">
    <citation type="submission" date="2021-01" db="EMBL/GenBank/DDBJ databases">
        <authorList>
            <consortium name="Genoscope - CEA"/>
            <person name="William W."/>
        </authorList>
    </citation>
    <scope>NUCLEOTIDE SEQUENCE</scope>
</reference>
<gene>
    <name evidence="1" type="ORF">PSON_ATCC_30995.1.T0490249</name>
</gene>
<organism evidence="1 2">
    <name type="scientific">Paramecium sonneborni</name>
    <dbReference type="NCBI Taxonomy" id="65129"/>
    <lineage>
        <taxon>Eukaryota</taxon>
        <taxon>Sar</taxon>
        <taxon>Alveolata</taxon>
        <taxon>Ciliophora</taxon>
        <taxon>Intramacronucleata</taxon>
        <taxon>Oligohymenophorea</taxon>
        <taxon>Peniculida</taxon>
        <taxon>Parameciidae</taxon>
        <taxon>Paramecium</taxon>
    </lineage>
</organism>
<protein>
    <submittedName>
        <fullName evidence="1">Uncharacterized protein</fullName>
    </submittedName>
</protein>
<comment type="caution">
    <text evidence="1">The sequence shown here is derived from an EMBL/GenBank/DDBJ whole genome shotgun (WGS) entry which is preliminary data.</text>
</comment>
<proteinExistence type="predicted"/>
<evidence type="ECO:0000313" key="2">
    <source>
        <dbReference type="Proteomes" id="UP000692954"/>
    </source>
</evidence>